<feature type="region of interest" description="Disordered" evidence="1">
    <location>
        <begin position="284"/>
        <end position="303"/>
    </location>
</feature>
<protein>
    <submittedName>
        <fullName evidence="2">Uncharacterized protein</fullName>
    </submittedName>
</protein>
<dbReference type="Proteomes" id="UP000591131">
    <property type="component" value="Unassembled WGS sequence"/>
</dbReference>
<gene>
    <name evidence="2" type="ORF">FOL47_003899</name>
</gene>
<evidence type="ECO:0000313" key="3">
    <source>
        <dbReference type="Proteomes" id="UP000591131"/>
    </source>
</evidence>
<feature type="non-terminal residue" evidence="2">
    <location>
        <position position="303"/>
    </location>
</feature>
<dbReference type="AlphaFoldDB" id="A0A7J6M5X6"/>
<sequence>MYRSVPVCNKICARKVNERNREIHKQKLKEMRSTVDTREPNVCNLEHLRINAKREQLLEERLKDTFDPLGHASTLDTPKSTGKIGYCYNSRKARGRGEEMVQGEGTELAGSMSPEGSPMQATEADGGDLRYVLKEGQKLGAGYYLVEMATDGRVLTISAYDGESQKTLELIINEKNHRKLYREVAGDYSKLAARLTIEGDRLVLLPHEPLQVPPELLEPAENTFEPPVEATAPVSDTPSESLTAEELVRPSASSVHPDGDLSSVDPLEVTNEEIAEQVDVSVSLPSTSAAGRAPRVYVRGLTP</sequence>
<keyword evidence="3" id="KW-1185">Reference proteome</keyword>
<proteinExistence type="predicted"/>
<organism evidence="2 3">
    <name type="scientific">Perkinsus chesapeaki</name>
    <name type="common">Clam parasite</name>
    <name type="synonym">Perkinsus andrewsi</name>
    <dbReference type="NCBI Taxonomy" id="330153"/>
    <lineage>
        <taxon>Eukaryota</taxon>
        <taxon>Sar</taxon>
        <taxon>Alveolata</taxon>
        <taxon>Perkinsozoa</taxon>
        <taxon>Perkinsea</taxon>
        <taxon>Perkinsida</taxon>
        <taxon>Perkinsidae</taxon>
        <taxon>Perkinsus</taxon>
    </lineage>
</organism>
<dbReference type="OrthoDB" id="292876at2759"/>
<name>A0A7J6M5X6_PERCH</name>
<comment type="caution">
    <text evidence="2">The sequence shown here is derived from an EMBL/GenBank/DDBJ whole genome shotgun (WGS) entry which is preliminary data.</text>
</comment>
<feature type="region of interest" description="Disordered" evidence="1">
    <location>
        <begin position="227"/>
        <end position="270"/>
    </location>
</feature>
<evidence type="ECO:0000313" key="2">
    <source>
        <dbReference type="EMBL" id="KAF4666826.1"/>
    </source>
</evidence>
<evidence type="ECO:0000256" key="1">
    <source>
        <dbReference type="SAM" id="MobiDB-lite"/>
    </source>
</evidence>
<reference evidence="2 3" key="1">
    <citation type="submission" date="2020-04" db="EMBL/GenBank/DDBJ databases">
        <title>Perkinsus chesapeaki whole genome sequence.</title>
        <authorList>
            <person name="Bogema D.R."/>
        </authorList>
    </citation>
    <scope>NUCLEOTIDE SEQUENCE [LARGE SCALE GENOMIC DNA]</scope>
    <source>
        <strain evidence="2">ATCC PRA-425</strain>
    </source>
</reference>
<accession>A0A7J6M5X6</accession>
<dbReference type="EMBL" id="JAAPAO010000225">
    <property type="protein sequence ID" value="KAF4666826.1"/>
    <property type="molecule type" value="Genomic_DNA"/>
</dbReference>